<evidence type="ECO:0000256" key="1">
    <source>
        <dbReference type="ARBA" id="ARBA00010541"/>
    </source>
</evidence>
<dbReference type="GO" id="GO:0004252">
    <property type="term" value="F:serine-type endopeptidase activity"/>
    <property type="evidence" value="ECO:0007669"/>
    <property type="project" value="InterPro"/>
</dbReference>
<dbReference type="SMART" id="SM00228">
    <property type="entry name" value="PDZ"/>
    <property type="match status" value="2"/>
</dbReference>
<feature type="binding site" evidence="8">
    <location>
        <begin position="235"/>
        <end position="237"/>
    </location>
    <ligand>
        <name>substrate</name>
    </ligand>
</feature>
<evidence type="ECO:0000256" key="2">
    <source>
        <dbReference type="ARBA" id="ARBA00022670"/>
    </source>
</evidence>
<dbReference type="SUPFAM" id="SSF50494">
    <property type="entry name" value="Trypsin-like serine proteases"/>
    <property type="match status" value="1"/>
</dbReference>
<proteinExistence type="inferred from homology"/>
<keyword evidence="11" id="KW-1185">Reference proteome</keyword>
<dbReference type="NCBIfam" id="TIGR02037">
    <property type="entry name" value="degP_htrA_DO"/>
    <property type="match status" value="1"/>
</dbReference>
<feature type="active site" description="Charge relay system" evidence="7">
    <location>
        <position position="155"/>
    </location>
</feature>
<dbReference type="CDD" id="cd06779">
    <property type="entry name" value="cpPDZ_Deg_HtrA-like"/>
    <property type="match status" value="1"/>
</dbReference>
<comment type="caution">
    <text evidence="10">The sequence shown here is derived from an EMBL/GenBank/DDBJ whole genome shotgun (WGS) entry which is preliminary data.</text>
</comment>
<name>A0A6N9NH25_9FLAO</name>
<dbReference type="PRINTS" id="PR00834">
    <property type="entry name" value="PROTEASES2C"/>
</dbReference>
<evidence type="ECO:0000313" key="11">
    <source>
        <dbReference type="Proteomes" id="UP000470771"/>
    </source>
</evidence>
<dbReference type="GO" id="GO:0006508">
    <property type="term" value="P:proteolysis"/>
    <property type="evidence" value="ECO:0007669"/>
    <property type="project" value="UniProtKB-KW"/>
</dbReference>
<evidence type="ECO:0000256" key="4">
    <source>
        <dbReference type="ARBA" id="ARBA00022737"/>
    </source>
</evidence>
<dbReference type="InterPro" id="IPR011782">
    <property type="entry name" value="Pept_S1C_Do"/>
</dbReference>
<dbReference type="Gene3D" id="2.30.42.10">
    <property type="match status" value="2"/>
</dbReference>
<sequence>MRKIILVFIAAMLGGITSIGMYKIFEDNTEVSAANDEKMATKLVNLVGGAPEMGVDYVTAAELTVHAVVHVKTEGTRELTQYAFDPFRELFYGNGNIEKKYSQPIKGAGSGVIISSDGYIVTNNHVVENSNKINITLNNSRTYEAKVVGLDPTTDIALLKIDGKDLPTVDFANSDETRVGEWVLAVGNPFNLTSTVTAGIISAKGRDINILGNDPYTGASSIESFIQTDAAVNPGNSGGALVNTKGELVGINAAIQSNTGSYTGYSFAIPSNIVKKVVADLKEFGSVQRAYIGINIRDIDENLAKEKDIEDRNGIYVAGLADKGSAKAAGIKEGDIIKKVDGATVINVPALQEKLGQKRPGDKVNLTLLRDGELITKQVTLKNIEGNTDIIKNDSKELFRTLGVKLKDLEKEELKKLDISSGVQVEEVLTGKFRNAGIGKGFIILKVDNEEVKSIEDFSKIMKDKSGGVLLEGIYPTGQRAYYGLGL</sequence>
<accession>A0A6N9NH25</accession>
<evidence type="ECO:0000259" key="9">
    <source>
        <dbReference type="PROSITE" id="PS50106"/>
    </source>
</evidence>
<evidence type="ECO:0000256" key="5">
    <source>
        <dbReference type="ARBA" id="ARBA00022801"/>
    </source>
</evidence>
<dbReference type="Pfam" id="PF13365">
    <property type="entry name" value="Trypsin_2"/>
    <property type="match status" value="1"/>
</dbReference>
<evidence type="ECO:0000256" key="7">
    <source>
        <dbReference type="PIRSR" id="PIRSR611782-1"/>
    </source>
</evidence>
<dbReference type="AlphaFoldDB" id="A0A6N9NH25"/>
<evidence type="ECO:0000256" key="8">
    <source>
        <dbReference type="PIRSR" id="PIRSR611782-2"/>
    </source>
</evidence>
<gene>
    <name evidence="10" type="ORF">GQN54_07535</name>
</gene>
<organism evidence="10 11">
    <name type="scientific">Acidiluteibacter ferrifornacis</name>
    <dbReference type="NCBI Taxonomy" id="2692424"/>
    <lineage>
        <taxon>Bacteria</taxon>
        <taxon>Pseudomonadati</taxon>
        <taxon>Bacteroidota</taxon>
        <taxon>Flavobacteriia</taxon>
        <taxon>Flavobacteriales</taxon>
        <taxon>Cryomorphaceae</taxon>
        <taxon>Acidiluteibacter</taxon>
    </lineage>
</organism>
<feature type="binding site" evidence="8">
    <location>
        <position position="155"/>
    </location>
    <ligand>
        <name>substrate</name>
    </ligand>
</feature>
<dbReference type="PANTHER" id="PTHR22939">
    <property type="entry name" value="SERINE PROTEASE FAMILY S1C HTRA-RELATED"/>
    <property type="match status" value="1"/>
</dbReference>
<dbReference type="Gene3D" id="2.40.10.120">
    <property type="match status" value="1"/>
</dbReference>
<reference evidence="10 11" key="1">
    <citation type="submission" date="2019-12" db="EMBL/GenBank/DDBJ databases">
        <authorList>
            <person name="Zhao J."/>
        </authorList>
    </citation>
    <scope>NUCLEOTIDE SEQUENCE [LARGE SCALE GENOMIC DNA]</scope>
    <source>
        <strain evidence="10 11">S-15</strain>
    </source>
</reference>
<feature type="active site" description="Charge relay system" evidence="7">
    <location>
        <position position="237"/>
    </location>
</feature>
<keyword evidence="4" id="KW-0677">Repeat</keyword>
<dbReference type="Pfam" id="PF13180">
    <property type="entry name" value="PDZ_2"/>
    <property type="match status" value="1"/>
</dbReference>
<evidence type="ECO:0000256" key="3">
    <source>
        <dbReference type="ARBA" id="ARBA00022729"/>
    </source>
</evidence>
<dbReference type="Proteomes" id="UP000470771">
    <property type="component" value="Unassembled WGS sequence"/>
</dbReference>
<keyword evidence="5" id="KW-0378">Hydrolase</keyword>
<dbReference type="SUPFAM" id="SSF50156">
    <property type="entry name" value="PDZ domain-like"/>
    <property type="match status" value="2"/>
</dbReference>
<dbReference type="InterPro" id="IPR009003">
    <property type="entry name" value="Peptidase_S1_PA"/>
</dbReference>
<dbReference type="InterPro" id="IPR001478">
    <property type="entry name" value="PDZ"/>
</dbReference>
<dbReference type="PROSITE" id="PS50106">
    <property type="entry name" value="PDZ"/>
    <property type="match status" value="1"/>
</dbReference>
<feature type="binding site" evidence="8">
    <location>
        <position position="125"/>
    </location>
    <ligand>
        <name>substrate</name>
    </ligand>
</feature>
<keyword evidence="2" id="KW-0645">Protease</keyword>
<dbReference type="RefSeq" id="WP_160632920.1">
    <property type="nucleotide sequence ID" value="NZ_WWNE01000006.1"/>
</dbReference>
<evidence type="ECO:0000256" key="6">
    <source>
        <dbReference type="ARBA" id="ARBA00022825"/>
    </source>
</evidence>
<dbReference type="PANTHER" id="PTHR22939:SF129">
    <property type="entry name" value="SERINE PROTEASE HTRA2, MITOCHONDRIAL"/>
    <property type="match status" value="1"/>
</dbReference>
<keyword evidence="6" id="KW-0720">Serine protease</keyword>
<feature type="active site" description="Charge relay system" evidence="7">
    <location>
        <position position="125"/>
    </location>
</feature>
<protein>
    <submittedName>
        <fullName evidence="10">Do family serine endopeptidase</fullName>
    </submittedName>
</protein>
<dbReference type="EMBL" id="WWNE01000006">
    <property type="protein sequence ID" value="NBG65968.1"/>
    <property type="molecule type" value="Genomic_DNA"/>
</dbReference>
<dbReference type="InterPro" id="IPR036034">
    <property type="entry name" value="PDZ_sf"/>
</dbReference>
<evidence type="ECO:0000313" key="10">
    <source>
        <dbReference type="EMBL" id="NBG65968.1"/>
    </source>
</evidence>
<comment type="similarity">
    <text evidence="1">Belongs to the peptidase S1C family.</text>
</comment>
<keyword evidence="3" id="KW-0732">Signal</keyword>
<feature type="domain" description="PDZ" evidence="9">
    <location>
        <begin position="276"/>
        <end position="372"/>
    </location>
</feature>
<dbReference type="InterPro" id="IPR001940">
    <property type="entry name" value="Peptidase_S1C"/>
</dbReference>